<proteinExistence type="inferred from homology"/>
<evidence type="ECO:0000256" key="2">
    <source>
        <dbReference type="ARBA" id="ARBA00007069"/>
    </source>
</evidence>
<evidence type="ECO:0000256" key="7">
    <source>
        <dbReference type="ARBA" id="ARBA00023136"/>
    </source>
</evidence>
<dbReference type="GO" id="GO:0055085">
    <property type="term" value="P:transmembrane transport"/>
    <property type="evidence" value="ECO:0007669"/>
    <property type="project" value="InterPro"/>
</dbReference>
<dbReference type="PANTHER" id="PTHR42929">
    <property type="entry name" value="INNER MEMBRANE ABC TRANSPORTER PERMEASE PROTEIN YDCU-RELATED-RELATED"/>
    <property type="match status" value="1"/>
</dbReference>
<comment type="caution">
    <text evidence="10">The sequence shown here is derived from an EMBL/GenBank/DDBJ whole genome shotgun (WGS) entry which is preliminary data.</text>
</comment>
<dbReference type="Pfam" id="PF00528">
    <property type="entry name" value="BPD_transp_1"/>
    <property type="match status" value="1"/>
</dbReference>
<dbReference type="PANTHER" id="PTHR42929:SF5">
    <property type="entry name" value="ABC TRANSPORTER PERMEASE PROTEIN"/>
    <property type="match status" value="1"/>
</dbReference>
<reference evidence="10 11" key="2">
    <citation type="submission" date="2015-10" db="EMBL/GenBank/DDBJ databases">
        <title>Draft Genome Sequence of Prosthecomicrobium hirschii ATCC 27832.</title>
        <authorList>
            <person name="Daniel J."/>
            <person name="Givan S.A."/>
            <person name="Brun Y.V."/>
            <person name="Brown P.J."/>
        </authorList>
    </citation>
    <scope>NUCLEOTIDE SEQUENCE [LARGE SCALE GENOMIC DNA]</scope>
    <source>
        <strain evidence="10 11">16</strain>
    </source>
</reference>
<dbReference type="Proteomes" id="UP000048984">
    <property type="component" value="Unassembled WGS sequence"/>
</dbReference>
<feature type="transmembrane region" description="Helical" evidence="8">
    <location>
        <begin position="266"/>
        <end position="290"/>
    </location>
</feature>
<feature type="transmembrane region" description="Helical" evidence="8">
    <location>
        <begin position="213"/>
        <end position="246"/>
    </location>
</feature>
<name>A0A0N8GEA4_9HYPH</name>
<evidence type="ECO:0000256" key="8">
    <source>
        <dbReference type="RuleBase" id="RU363032"/>
    </source>
</evidence>
<feature type="transmembrane region" description="Helical" evidence="8">
    <location>
        <begin position="84"/>
        <end position="109"/>
    </location>
</feature>
<organism evidence="10 11">
    <name type="scientific">Prosthecodimorpha hirschii</name>
    <dbReference type="NCBI Taxonomy" id="665126"/>
    <lineage>
        <taxon>Bacteria</taxon>
        <taxon>Pseudomonadati</taxon>
        <taxon>Pseudomonadota</taxon>
        <taxon>Alphaproteobacteria</taxon>
        <taxon>Hyphomicrobiales</taxon>
        <taxon>Ancalomicrobiaceae</taxon>
        <taxon>Prosthecodimorpha</taxon>
    </lineage>
</organism>
<comment type="subcellular location">
    <subcellularLocation>
        <location evidence="1 8">Cell membrane</location>
        <topology evidence="1 8">Multi-pass membrane protein</topology>
    </subcellularLocation>
</comment>
<dbReference type="EMBL" id="LJYW01000001">
    <property type="protein sequence ID" value="KPL50969.1"/>
    <property type="molecule type" value="Genomic_DNA"/>
</dbReference>
<dbReference type="STRING" id="665126.ABB55_00970"/>
<keyword evidence="6 8" id="KW-1133">Transmembrane helix</keyword>
<dbReference type="SUPFAM" id="SSF161098">
    <property type="entry name" value="MetI-like"/>
    <property type="match status" value="1"/>
</dbReference>
<comment type="similarity">
    <text evidence="2">Belongs to the binding-protein-dependent transport system permease family. CysTW subfamily.</text>
</comment>
<gene>
    <name evidence="10" type="ORF">ABB55_00970</name>
</gene>
<dbReference type="InterPro" id="IPR035906">
    <property type="entry name" value="MetI-like_sf"/>
</dbReference>
<dbReference type="AlphaFoldDB" id="A0A0N8GEA4"/>
<accession>A0A0N8GEA4</accession>
<dbReference type="PROSITE" id="PS50928">
    <property type="entry name" value="ABC_TM1"/>
    <property type="match status" value="1"/>
</dbReference>
<evidence type="ECO:0000259" key="9">
    <source>
        <dbReference type="PROSITE" id="PS50928"/>
    </source>
</evidence>
<evidence type="ECO:0000256" key="6">
    <source>
        <dbReference type="ARBA" id="ARBA00022989"/>
    </source>
</evidence>
<protein>
    <submittedName>
        <fullName evidence="10">ABC transporter permease</fullName>
    </submittedName>
</protein>
<keyword evidence="3 8" id="KW-0813">Transport</keyword>
<dbReference type="RefSeq" id="WP_054357132.1">
    <property type="nucleotide sequence ID" value="NZ_LJYW01000001.1"/>
</dbReference>
<sequence length="305" mass="32636">MTLPTGSAATAPAGDCNAAALRRDHAFERLALFGLAVPALVLVIVTMAIPTAWLFWLSFVGDDGSVSLVNYQRMIEQPSYMRTFVATFQIAGLTTAICVLVGYPLAYFLSQLPERVANLCMIAVLLPFWTSLLVRTYAWLVLLQRTGLINTWGIKAGLWSEPLPLVHNQTGTLIGMVHVLLPFLVLPLYGAMRAIDRDLLRAASSLGATPSQAFAKVFLPLSVPGLTAGGMIVFILCLGFYVTPAVLGGGKVTMVSNRIADNIEVFFNWGAASALGVVLLVVTFALLWLAGRLARGVDLFGGGHG</sequence>
<evidence type="ECO:0000313" key="11">
    <source>
        <dbReference type="Proteomes" id="UP000048984"/>
    </source>
</evidence>
<feature type="transmembrane region" description="Helical" evidence="8">
    <location>
        <begin position="116"/>
        <end position="138"/>
    </location>
</feature>
<evidence type="ECO:0000256" key="4">
    <source>
        <dbReference type="ARBA" id="ARBA00022475"/>
    </source>
</evidence>
<keyword evidence="4" id="KW-1003">Cell membrane</keyword>
<keyword evidence="5 8" id="KW-0812">Transmembrane</keyword>
<evidence type="ECO:0000256" key="5">
    <source>
        <dbReference type="ARBA" id="ARBA00022692"/>
    </source>
</evidence>
<dbReference type="CDD" id="cd06261">
    <property type="entry name" value="TM_PBP2"/>
    <property type="match status" value="1"/>
</dbReference>
<evidence type="ECO:0000256" key="3">
    <source>
        <dbReference type="ARBA" id="ARBA00022448"/>
    </source>
</evidence>
<feature type="transmembrane region" description="Helical" evidence="8">
    <location>
        <begin position="30"/>
        <end position="56"/>
    </location>
</feature>
<dbReference type="Gene3D" id="1.10.3720.10">
    <property type="entry name" value="MetI-like"/>
    <property type="match status" value="1"/>
</dbReference>
<evidence type="ECO:0000313" key="10">
    <source>
        <dbReference type="EMBL" id="KPL50969.1"/>
    </source>
</evidence>
<feature type="transmembrane region" description="Helical" evidence="8">
    <location>
        <begin position="173"/>
        <end position="192"/>
    </location>
</feature>
<reference evidence="10 11" key="1">
    <citation type="submission" date="2015-09" db="EMBL/GenBank/DDBJ databases">
        <authorList>
            <consortium name="Swine Surveillance"/>
        </authorList>
    </citation>
    <scope>NUCLEOTIDE SEQUENCE [LARGE SCALE GENOMIC DNA]</scope>
    <source>
        <strain evidence="10 11">16</strain>
    </source>
</reference>
<dbReference type="InterPro" id="IPR000515">
    <property type="entry name" value="MetI-like"/>
</dbReference>
<feature type="domain" description="ABC transmembrane type-1" evidence="9">
    <location>
        <begin position="84"/>
        <end position="290"/>
    </location>
</feature>
<evidence type="ECO:0000256" key="1">
    <source>
        <dbReference type="ARBA" id="ARBA00004651"/>
    </source>
</evidence>
<keyword evidence="11" id="KW-1185">Reference proteome</keyword>
<keyword evidence="7 8" id="KW-0472">Membrane</keyword>
<dbReference type="GO" id="GO:0005886">
    <property type="term" value="C:plasma membrane"/>
    <property type="evidence" value="ECO:0007669"/>
    <property type="project" value="UniProtKB-SubCell"/>
</dbReference>